<reference evidence="4 5" key="1">
    <citation type="journal article" date="2019" name="Int. J. Syst. Evol. Microbiol.">
        <title>The Global Catalogue of Microorganisms (GCM) 10K type strain sequencing project: providing services to taxonomists for standard genome sequencing and annotation.</title>
        <authorList>
            <consortium name="The Broad Institute Genomics Platform"/>
            <consortium name="The Broad Institute Genome Sequencing Center for Infectious Disease"/>
            <person name="Wu L."/>
            <person name="Ma J."/>
        </authorList>
    </citation>
    <scope>NUCLEOTIDE SEQUENCE [LARGE SCALE GENOMIC DNA]</scope>
    <source>
        <strain evidence="4 5">JCM 3272</strain>
    </source>
</reference>
<evidence type="ECO:0000259" key="3">
    <source>
        <dbReference type="Pfam" id="PF25023"/>
    </source>
</evidence>
<evidence type="ECO:0000313" key="4">
    <source>
        <dbReference type="EMBL" id="GAA2328859.1"/>
    </source>
</evidence>
<dbReference type="InterPro" id="IPR022385">
    <property type="entry name" value="Rhs_assc_core"/>
</dbReference>
<dbReference type="NCBIfam" id="TIGR03696">
    <property type="entry name" value="Rhs_assc_core"/>
    <property type="match status" value="1"/>
</dbReference>
<dbReference type="EMBL" id="BAAARV010000005">
    <property type="protein sequence ID" value="GAA2328859.1"/>
    <property type="molecule type" value="Genomic_DNA"/>
</dbReference>
<organism evidence="4 5">
    <name type="scientific">Dactylosporangium salmoneum</name>
    <dbReference type="NCBI Taxonomy" id="53361"/>
    <lineage>
        <taxon>Bacteria</taxon>
        <taxon>Bacillati</taxon>
        <taxon>Actinomycetota</taxon>
        <taxon>Actinomycetes</taxon>
        <taxon>Micromonosporales</taxon>
        <taxon>Micromonosporaceae</taxon>
        <taxon>Dactylosporangium</taxon>
    </lineage>
</organism>
<dbReference type="InterPro" id="IPR006530">
    <property type="entry name" value="YD"/>
</dbReference>
<name>A0ABN3FFJ8_9ACTN</name>
<feature type="compositionally biased region" description="Basic and acidic residues" evidence="2">
    <location>
        <begin position="464"/>
        <end position="474"/>
    </location>
</feature>
<keyword evidence="1" id="KW-0677">Repeat</keyword>
<evidence type="ECO:0000256" key="2">
    <source>
        <dbReference type="SAM" id="MobiDB-lite"/>
    </source>
</evidence>
<dbReference type="InterPro" id="IPR031325">
    <property type="entry name" value="RHS_repeat"/>
</dbReference>
<evidence type="ECO:0000313" key="5">
    <source>
        <dbReference type="Proteomes" id="UP001501444"/>
    </source>
</evidence>
<dbReference type="RefSeq" id="WP_344610622.1">
    <property type="nucleotide sequence ID" value="NZ_BAAARV010000005.1"/>
</dbReference>
<comment type="caution">
    <text evidence="4">The sequence shown here is derived from an EMBL/GenBank/DDBJ whole genome shotgun (WGS) entry which is preliminary data.</text>
</comment>
<feature type="region of interest" description="Disordered" evidence="2">
    <location>
        <begin position="1272"/>
        <end position="1291"/>
    </location>
</feature>
<feature type="domain" description="Teneurin-like YD-shell" evidence="3">
    <location>
        <begin position="1604"/>
        <end position="1802"/>
    </location>
</feature>
<feature type="region of interest" description="Disordered" evidence="2">
    <location>
        <begin position="26"/>
        <end position="63"/>
    </location>
</feature>
<dbReference type="Proteomes" id="UP001501444">
    <property type="component" value="Unassembled WGS sequence"/>
</dbReference>
<dbReference type="Gene3D" id="2.180.10.10">
    <property type="entry name" value="RHS repeat-associated core"/>
    <property type="match status" value="1"/>
</dbReference>
<feature type="region of interest" description="Disordered" evidence="2">
    <location>
        <begin position="464"/>
        <end position="484"/>
    </location>
</feature>
<evidence type="ECO:0000256" key="1">
    <source>
        <dbReference type="ARBA" id="ARBA00022737"/>
    </source>
</evidence>
<sequence length="2120" mass="225131">MATTATVVASATVYAAVALSTGADPLSPPGMESMHGTQVQPQARPADLSQGAGRGSAAPVVWPSGQGDAVLPANGRARVGHLPVSVAPVKGGAGGGRVSVSALSHSEQAGTWRNGVVLQVQAPPGGADVAVDYSGFAGAYGGDWGSRLRLVELPACAITTPDAAGCGEKTLPASVNNRAGKTVSAQAAGGMSLLAVTAGAAGTAGDFGASTLQPSSTWSAGGNAGDFAWNYPMRTPPSLGGPAPSISLAYSSSSVDGRNESTNNQPSWLGEGFEYAPGYIERTYKACADDKTGGNNANDSGDRCWGTDNATLSLNGTGGELIKDDATGAWRIKHDDNSKVERLTDTVNADNDHEYWKVTTADGNQFFFGLNRLPGYTGTAPADKTTNSVNTVPVAGNQAGEPCHQSGFVASFCNQAWRWNLDYVVDRYGNTMSVFYNTESNNYGRYNSNTDVVSYTRGGTVDHIDYGTDRRSGTDTENTATNPPMRVVFGTADRCLADCATHDQAHWPDTPWDQSCTSSSSCTTVHSPSFWTTKRLTSITTKVWDAGTSGYRDVDVWTLTHNFPDPGDGTRAGLWLESIAHTGKVGGSASLPEINFDWKQLPNRVDTATDGKPAMNWMRVDTIWTDTGSKISVRYTDPDCVVGTRMPASPQNNTLRCYPVLEQQPDKSIKTEYFHKYLVSNVTVADLTGGGTDQVTSYEYVGTPAWRHTDDDGMTKDNLRTWSDFRGYRQVNTRAGEPGSGKETLSESTFFQGMYGDQNGAGGTRTNALPAIDVNGDGNTTGTADAPAVNDENAFSGTLRQTTVYEGDESKPISTQVLAPWQSAATASRNMGQTTSYARHIGTATTWAGTKLAAGGWRVTRNDDTFDAYGMPTQSADSGDVAVSGDERCTITTYGRNTAANLLSLASQTEAYALPCGQHPSSEADVISIARSRFDNQAWGAAPTKGQTTLEERAESYASGAVTGWLTTATHAYDAYGRENDVTDVRGNHLYKAYTPAAGGPLTKVTLSDSQGWSSFTELEPAWGSTVAQVDLNGRRTDLEYEPLGRLAKVWQPNHAKASFPTQPSTTYTYLVRNTGGVNAVTTQKLNANGNYVTSYDLFDGLTRPRQTQQGSSANGNVGTLFTETKYDAAGRTTLTDTHFDATVQPSTTLYTIAEWLPKTVLTTEYDRAGRPTATVFSSSGAEKLRSTTVYGGDRTTTVPPDGGTATTSITDGLGHTVEVRQYRNKADAGSNTRSTFDAQYFGFDRKGQQTSTTDNAGNVWTYKFDFLGRQTGSTDPDKGTSSVAYDDNGDLLSTTDSLQQTLAYTYDSIGRKTGLYLGSTTGTKLATWAYDPAGAKGQVASASRWVGTDEYKVKVRGYTPMYQSTGEDYTIPASQTGLAGTYSFTRSYKVDGSIATLGFPNVGGLGAETLTYTYDDVTGLPEQLQTNSPGIGQYVSNTDYTAMGEVSFVQLQTTSGSWLQRAFTYDDATRRLVRAMTVRQTSPQAVADVNYTFDNVGDIVKLADAPSGQTADTQCFTYDHVQRLTAAWTPASGDCAAAPSAAALGGPAPYWQSWTFDAVGDRKTQTTYATGGNTTATYNYPAPGSARPHAVGSVVTTGPGVNRTDTYTYDTTGNTTGRPGLAAAQVLTWDAEGKLAKNTEAGKDTTYIYAADGAQLVRKDPVNTTVFLPGTELQRNNTTGVVSATRTFQWAGQDVVTVSTGAPLTWLVTDNQGTQQISVAAGNQAVTRRRQTPYGAPRGAAVAWPTGHGFVGGDNEPTGLTHIGARQYDSALGRFISVDPVFGQNAPQSWNGYSYADNNPITQSDPTGLESGKDGSCLICKVPGFAPAWKASVYLGGKAIGNGMAMVDKGAKAVDSSLAYMSSNYGGAWSAAYSAETQVKTSVMGTPSDPSPVRVGWEWATGTGPKERFFDDNNTMTHELQLHSTVQDARAGIAEQILKGNPEYTRTGPLHWDDGRGPKVWSHTLSSKALVKDIMTNETAFFLGSYDVTGEIKEIDLAAGTATVVFTATNESDMNSGTHTAPFLGGYTHEWDEQVGNWVNDQFKTGPGGPKSQTFTWTETIDLHNPKPPTTAARPGWNGWGGNSPSMHSASWNSGAASGGGGGIIFHVPAGGRFANYTL</sequence>
<protein>
    <submittedName>
        <fullName evidence="4">RHS repeat-associated core domain-containing protein</fullName>
    </submittedName>
</protein>
<dbReference type="Pfam" id="PF05593">
    <property type="entry name" value="RHS_repeat"/>
    <property type="match status" value="1"/>
</dbReference>
<feature type="region of interest" description="Disordered" evidence="2">
    <location>
        <begin position="1191"/>
        <end position="1211"/>
    </location>
</feature>
<dbReference type="PANTHER" id="PTHR32305">
    <property type="match status" value="1"/>
</dbReference>
<accession>A0ABN3FFJ8</accession>
<feature type="region of interest" description="Disordered" evidence="2">
    <location>
        <begin position="2064"/>
        <end position="2095"/>
    </location>
</feature>
<gene>
    <name evidence="4" type="ORF">GCM10010170_005870</name>
</gene>
<dbReference type="InterPro" id="IPR056823">
    <property type="entry name" value="TEN-like_YD-shell"/>
</dbReference>
<dbReference type="InterPro" id="IPR050708">
    <property type="entry name" value="T6SS_VgrG/RHS"/>
</dbReference>
<feature type="compositionally biased region" description="Polar residues" evidence="2">
    <location>
        <begin position="1272"/>
        <end position="1284"/>
    </location>
</feature>
<proteinExistence type="predicted"/>
<keyword evidence="5" id="KW-1185">Reference proteome</keyword>
<dbReference type="PANTHER" id="PTHR32305:SF17">
    <property type="entry name" value="TRNA NUCLEASE WAPA"/>
    <property type="match status" value="1"/>
</dbReference>
<dbReference type="Pfam" id="PF25023">
    <property type="entry name" value="TEN_YD-shell"/>
    <property type="match status" value="1"/>
</dbReference>
<dbReference type="NCBIfam" id="TIGR01643">
    <property type="entry name" value="YD_repeat_2x"/>
    <property type="match status" value="2"/>
</dbReference>